<proteinExistence type="predicted"/>
<organism evidence="4 5">
    <name type="scientific">Galendromus occidentalis</name>
    <name type="common">western predatory mite</name>
    <dbReference type="NCBI Taxonomy" id="34638"/>
    <lineage>
        <taxon>Eukaryota</taxon>
        <taxon>Metazoa</taxon>
        <taxon>Ecdysozoa</taxon>
        <taxon>Arthropoda</taxon>
        <taxon>Chelicerata</taxon>
        <taxon>Arachnida</taxon>
        <taxon>Acari</taxon>
        <taxon>Parasitiformes</taxon>
        <taxon>Mesostigmata</taxon>
        <taxon>Gamasina</taxon>
        <taxon>Phytoseioidea</taxon>
        <taxon>Phytoseiidae</taxon>
        <taxon>Typhlodrominae</taxon>
        <taxon>Galendromus</taxon>
    </lineage>
</organism>
<dbReference type="Proteomes" id="UP000694867">
    <property type="component" value="Unplaced"/>
</dbReference>
<dbReference type="InterPro" id="IPR000618">
    <property type="entry name" value="Insect_cuticle"/>
</dbReference>
<evidence type="ECO:0000256" key="2">
    <source>
        <dbReference type="PROSITE-ProRule" id="PRU00497"/>
    </source>
</evidence>
<dbReference type="InterPro" id="IPR031311">
    <property type="entry name" value="CHIT_BIND_RR_consensus"/>
</dbReference>
<protein>
    <submittedName>
        <fullName evidence="5">Calphotin</fullName>
    </submittedName>
</protein>
<keyword evidence="1 2" id="KW-0193">Cuticle</keyword>
<dbReference type="Pfam" id="PF00379">
    <property type="entry name" value="Chitin_bind_4"/>
    <property type="match status" value="1"/>
</dbReference>
<sequence length="705" mass="71991">MVRGSVEGTGDEETLSEVAHENKESRSHRLSVASSGSDLETVFDDDATATTISRGGFQQRMFDFFARPLDDYADMLPSTVFLTLACALAAAKAGVVVPKVHEEGASVQYRSEDGLGNYQFGYDEKHTTGGSFRKETGDGLGRKIGSYGLHDADGRVRVVNYVADEHGFRAAVQSNEPGVAPEDPAATTINKAPVAVPYAAPMHLDHVTGINVGLAHSVAAPVLGAYSAPVAQVSAPIIAPVGYHKQPMHFSSVLGPSVSNLIGGMPAHIGSYLAAQAAHPLQKAIAYNAPIAPVQPYAPAHTYAPVAAAPAIPAAPVVYKAPAHFGTVVGPSVDHMLNHYVPQHIAAQKFYRSLHSPAVHYQEAPVVSSTLEVAPAAPVASAVVAPVAAAPVASYAPAAAYAAAPVAPYSAVPVTAYATAAPVTKYAAVAPVAKYAAAPVASYAAAPITSYAAAPVASYASAAPVASYAPSVSYASAPIRSYGVSAAPVSPVIGKSLAYSAAPALVQNQYASAAYAAAPVAAAPVVQKQVAYGPAALGYGTSHHAYSGPAVAKVSPGYAYGPVAAPAYARVSAAYAAAPVTKLASLPTYSTPVYAAPSASRPIYSYGPLSVESSIAKPAVFAAPAFDEPAPLAGPVAAHAVPAGPLVGASLASTGVSSVTANVNGYTHELVKPNAYTRVYHYMYGHSPSFYGYSYSPVPLGYRKK</sequence>
<dbReference type="PROSITE" id="PS51155">
    <property type="entry name" value="CHIT_BIND_RR_2"/>
    <property type="match status" value="1"/>
</dbReference>
<gene>
    <name evidence="5" type="primary">LOC100905741</name>
</gene>
<evidence type="ECO:0000313" key="5">
    <source>
        <dbReference type="RefSeq" id="XP_003747964.1"/>
    </source>
</evidence>
<name>A0AAJ6W0T4_9ACAR</name>
<evidence type="ECO:0000256" key="3">
    <source>
        <dbReference type="SAM" id="MobiDB-lite"/>
    </source>
</evidence>
<reference evidence="5" key="1">
    <citation type="submission" date="2025-08" db="UniProtKB">
        <authorList>
            <consortium name="RefSeq"/>
        </authorList>
    </citation>
    <scope>IDENTIFICATION</scope>
</reference>
<dbReference type="GeneID" id="100905741"/>
<dbReference type="AlphaFoldDB" id="A0AAJ6W0T4"/>
<feature type="region of interest" description="Disordered" evidence="3">
    <location>
        <begin position="1"/>
        <end position="33"/>
    </location>
</feature>
<evidence type="ECO:0000313" key="4">
    <source>
        <dbReference type="Proteomes" id="UP000694867"/>
    </source>
</evidence>
<dbReference type="GO" id="GO:0042302">
    <property type="term" value="F:structural constituent of cuticle"/>
    <property type="evidence" value="ECO:0007669"/>
    <property type="project" value="UniProtKB-UniRule"/>
</dbReference>
<dbReference type="RefSeq" id="XP_003747964.1">
    <property type="nucleotide sequence ID" value="XM_003747916.1"/>
</dbReference>
<dbReference type="KEGG" id="goe:100905741"/>
<keyword evidence="4" id="KW-1185">Reference proteome</keyword>
<feature type="compositionally biased region" description="Basic and acidic residues" evidence="3">
    <location>
        <begin position="18"/>
        <end position="27"/>
    </location>
</feature>
<accession>A0AAJ6W0T4</accession>
<evidence type="ECO:0000256" key="1">
    <source>
        <dbReference type="ARBA" id="ARBA00022460"/>
    </source>
</evidence>
<dbReference type="PROSITE" id="PS00233">
    <property type="entry name" value="CHIT_BIND_RR_1"/>
    <property type="match status" value="1"/>
</dbReference>